<keyword evidence="3" id="KW-1185">Reference proteome</keyword>
<keyword evidence="1" id="KW-0732">Signal</keyword>
<accession>A0ABX5KRX6</accession>
<protein>
    <recommendedName>
        <fullName evidence="4">Lipoprotein</fullName>
    </recommendedName>
</protein>
<name>A0ABX5KRX6_9BURK</name>
<dbReference type="Proteomes" id="UP000245712">
    <property type="component" value="Unassembled WGS sequence"/>
</dbReference>
<feature type="signal peptide" evidence="1">
    <location>
        <begin position="1"/>
        <end position="21"/>
    </location>
</feature>
<dbReference type="EMBL" id="QEOB01000003">
    <property type="protein sequence ID" value="PVX85633.1"/>
    <property type="molecule type" value="Genomic_DNA"/>
</dbReference>
<sequence length="112" mass="13036">MKSFKRLVLIFAAMSLGTVMVEGCSAPDPRMQAAVNDQPFHTWFLGLTDQIKADSRYRRIPLDTPDETGEFMQWLHDTYRHRITKTQFADLVKTGYPGHQYETDFIVRRLPD</sequence>
<gene>
    <name evidence="2" type="ORF">C7402_103210</name>
</gene>
<evidence type="ECO:0008006" key="4">
    <source>
        <dbReference type="Google" id="ProtNLM"/>
    </source>
</evidence>
<comment type="caution">
    <text evidence="2">The sequence shown here is derived from an EMBL/GenBank/DDBJ whole genome shotgun (WGS) entry which is preliminary data.</text>
</comment>
<evidence type="ECO:0000313" key="3">
    <source>
        <dbReference type="Proteomes" id="UP000245712"/>
    </source>
</evidence>
<dbReference type="RefSeq" id="WP_116610162.1">
    <property type="nucleotide sequence ID" value="NZ_QEOB01000003.1"/>
</dbReference>
<organism evidence="2 3">
    <name type="scientific">Paraburkholderia unamae</name>
    <dbReference type="NCBI Taxonomy" id="219649"/>
    <lineage>
        <taxon>Bacteria</taxon>
        <taxon>Pseudomonadati</taxon>
        <taxon>Pseudomonadota</taxon>
        <taxon>Betaproteobacteria</taxon>
        <taxon>Burkholderiales</taxon>
        <taxon>Burkholderiaceae</taxon>
        <taxon>Paraburkholderia</taxon>
    </lineage>
</organism>
<evidence type="ECO:0000256" key="1">
    <source>
        <dbReference type="SAM" id="SignalP"/>
    </source>
</evidence>
<evidence type="ECO:0000313" key="2">
    <source>
        <dbReference type="EMBL" id="PVX85633.1"/>
    </source>
</evidence>
<feature type="chain" id="PRO_5046955454" description="Lipoprotein" evidence="1">
    <location>
        <begin position="22"/>
        <end position="112"/>
    </location>
</feature>
<proteinExistence type="predicted"/>
<reference evidence="2 3" key="1">
    <citation type="submission" date="2018-05" db="EMBL/GenBank/DDBJ databases">
        <title>Genomic Encyclopedia of Type Strains, Phase IV (KMG-V): Genome sequencing to study the core and pangenomes of soil and plant-associated prokaryotes.</title>
        <authorList>
            <person name="Whitman W."/>
        </authorList>
    </citation>
    <scope>NUCLEOTIDE SEQUENCE [LARGE SCALE GENOMIC DNA]</scope>
    <source>
        <strain evidence="2 3">SCZa-39</strain>
    </source>
</reference>